<reference evidence="1 2" key="1">
    <citation type="submission" date="2017-03" db="EMBL/GenBank/DDBJ databases">
        <authorList>
            <person name="Afonso C.L."/>
            <person name="Miller P.J."/>
            <person name="Scott M.A."/>
            <person name="Spackman E."/>
            <person name="Goraichik I."/>
            <person name="Dimitrov K.M."/>
            <person name="Suarez D.L."/>
            <person name="Swayne D.E."/>
        </authorList>
    </citation>
    <scope>NUCLEOTIDE SEQUENCE [LARGE SCALE GENOMIC DNA]</scope>
    <source>
        <strain evidence="1 2">CECT 7691</strain>
    </source>
</reference>
<keyword evidence="2" id="KW-1185">Reference proteome</keyword>
<dbReference type="EMBL" id="FWFR01000001">
    <property type="protein sequence ID" value="SLN43077.1"/>
    <property type="molecule type" value="Genomic_DNA"/>
</dbReference>
<name>A0A1Y5SLP7_9PROT</name>
<dbReference type="InParanoid" id="A0A1Y5SLP7"/>
<evidence type="ECO:0000313" key="1">
    <source>
        <dbReference type="EMBL" id="SLN43077.1"/>
    </source>
</evidence>
<proteinExistence type="predicted"/>
<dbReference type="RefSeq" id="WP_085883016.1">
    <property type="nucleotide sequence ID" value="NZ_FWFR01000001.1"/>
</dbReference>
<organism evidence="1 2">
    <name type="scientific">Oceanibacterium hippocampi</name>
    <dbReference type="NCBI Taxonomy" id="745714"/>
    <lineage>
        <taxon>Bacteria</taxon>
        <taxon>Pseudomonadati</taxon>
        <taxon>Pseudomonadota</taxon>
        <taxon>Alphaproteobacteria</taxon>
        <taxon>Sneathiellales</taxon>
        <taxon>Sneathiellaceae</taxon>
        <taxon>Oceanibacterium</taxon>
    </lineage>
</organism>
<protein>
    <submittedName>
        <fullName evidence="1">Uncharacterized protein</fullName>
    </submittedName>
</protein>
<evidence type="ECO:0000313" key="2">
    <source>
        <dbReference type="Proteomes" id="UP000193200"/>
    </source>
</evidence>
<accession>A0A1Y5SLP7</accession>
<sequence>MSAPLSLTGHGQGALEAIPLVDPWLSGLRMGIIMPSRKRLALAARIFVERLTSCMNRLST</sequence>
<gene>
    <name evidence="1" type="ORF">OCH7691_01793</name>
</gene>
<dbReference type="AlphaFoldDB" id="A0A1Y5SLP7"/>
<dbReference type="Proteomes" id="UP000193200">
    <property type="component" value="Unassembled WGS sequence"/>
</dbReference>